<evidence type="ECO:0000256" key="2">
    <source>
        <dbReference type="ARBA" id="ARBA00023136"/>
    </source>
</evidence>
<dbReference type="NCBIfam" id="TIGR01782">
    <property type="entry name" value="TonB-Xanth-Caul"/>
    <property type="match status" value="1"/>
</dbReference>
<dbReference type="InterPro" id="IPR036942">
    <property type="entry name" value="Beta-barrel_TonB_sf"/>
</dbReference>
<dbReference type="Pfam" id="PF07715">
    <property type="entry name" value="Plug"/>
    <property type="match status" value="1"/>
</dbReference>
<comment type="similarity">
    <text evidence="4">Belongs to the TonB-dependent receptor family.</text>
</comment>
<dbReference type="InterPro" id="IPR010104">
    <property type="entry name" value="TonB_rcpt_bac"/>
</dbReference>
<keyword evidence="5" id="KW-0732">Signal</keyword>
<evidence type="ECO:0000256" key="1">
    <source>
        <dbReference type="ARBA" id="ARBA00004442"/>
    </source>
</evidence>
<feature type="signal peptide" evidence="5">
    <location>
        <begin position="1"/>
        <end position="35"/>
    </location>
</feature>
<feature type="domain" description="TonB-dependent receptor-like beta-barrel" evidence="6">
    <location>
        <begin position="463"/>
        <end position="1057"/>
    </location>
</feature>
<dbReference type="InterPro" id="IPR037066">
    <property type="entry name" value="Plug_dom_sf"/>
</dbReference>
<organism evidence="8 9">
    <name type="scientific">Cellvibrio zantedeschiae</name>
    <dbReference type="NCBI Taxonomy" id="1237077"/>
    <lineage>
        <taxon>Bacteria</taxon>
        <taxon>Pseudomonadati</taxon>
        <taxon>Pseudomonadota</taxon>
        <taxon>Gammaproteobacteria</taxon>
        <taxon>Cellvibrionales</taxon>
        <taxon>Cellvibrionaceae</taxon>
        <taxon>Cellvibrio</taxon>
    </lineage>
</organism>
<dbReference type="Gene3D" id="2.40.170.20">
    <property type="entry name" value="TonB-dependent receptor, beta-barrel domain"/>
    <property type="match status" value="1"/>
</dbReference>
<evidence type="ECO:0000256" key="3">
    <source>
        <dbReference type="ARBA" id="ARBA00023237"/>
    </source>
</evidence>
<dbReference type="RefSeq" id="WP_189418652.1">
    <property type="nucleotide sequence ID" value="NZ_BMYZ01000002.1"/>
</dbReference>
<keyword evidence="9" id="KW-1185">Reference proteome</keyword>
<dbReference type="SUPFAM" id="SSF56935">
    <property type="entry name" value="Porins"/>
    <property type="match status" value="1"/>
</dbReference>
<proteinExistence type="inferred from homology"/>
<evidence type="ECO:0000256" key="4">
    <source>
        <dbReference type="RuleBase" id="RU003357"/>
    </source>
</evidence>
<dbReference type="InterPro" id="IPR012910">
    <property type="entry name" value="Plug_dom"/>
</dbReference>
<dbReference type="Pfam" id="PF00593">
    <property type="entry name" value="TonB_dep_Rec_b-barrel"/>
    <property type="match status" value="1"/>
</dbReference>
<accession>A0ABQ3B7H7</accession>
<sequence length="1097" mass="119276">MGYKKSNQGEAFKSVRFKRSMLAMCVMALSAPSFAQNATSTAPKKDDGVEEVVITGMKEALGSAQEIKRNADTVVESITSKDLGAFPDKSVAEALQRVAGITVNRFAASGDTAHFSAEPSGVIVRGLNQVRTEFNGRDSFSANSSRGLSWGDVSPDLMSGVDTYKNQTAELIEGGLAGTVNMRTRVPFDQAGQMMALSLDANYGDISQKLTPELAALYSNRWEVSSGEVGFLINVAHSEVTTATEGIQFGRIGRFENIYAPNSLLYMPTSVVFRDNVYERERDGLALAAQWKDNDGIFEATAQYNRSSYKNAWEEYVVTASIGADDYSKSTKYIHTLNADGSTPADVPMPLAGTPAFTFNDKGLFQTGAMTSDIGWWGSDAAGSAQYAANAAGQPMVTPCYGWNGCSPSRRGRGMATSTRSNNNENMTQDFGFNLKWNPTDTIHGVFDIQYVDSKVDNYDISTDFNSFANTYVDNSGRLPVVQFSAPLNVNQSPGGLANPNNYYINDIMDHLEDSKGNEFAAKADFKFDIDSDWISAVKVGARYADRDQSVNWSTYNWQNVANTWTSTVGNGYQSAYFNLDKHSADAGTGFKGYPKGYYVNKSFDTGYGSVSPNDYVFADMKLLQDRVGFANAMSANALGLKNGTGWDPICSNTGDRALEVAGTCFTPSEMADVSEETSAIYAQIHFGGPETTLFGVPFSGNIGARYIETTIESSGGLVMPKKLDATQLECKPKTSEPGQPAPQVPNTVGCYLSAQDIAFMDGANFTGTSKSKSRDLLPSFNIKFDVTDEFLVRVALARAMARPDIGNLKNYVGVTSTLPDGNNASDPLWIKDGSGKITGANVLYKGSAQNPFLKPITADQLDVSFEYYFAKVGSFTFTAFEKRFNDYIQFGTYNRNFTNNGVTRTAEIRGPFNGDGASLNGFEVAFQTFFTFLPEPFDGLGIQANYTHINNKGIGNTNLSNVGTDTSGTITGQAPDSIGVDRLEGLSDHSYNLVAMFEKGDWALRAAYSWRSEYMVTAIDCCVSYPIWNSATGQLDASIRYKFNDNVEVLLSGSNLLNEQTVLEQQVSDADSGGLRLPNASSQQDRRLTFGLRLKY</sequence>
<gene>
    <name evidence="8" type="ORF">GCM10011613_22460</name>
</gene>
<evidence type="ECO:0000313" key="8">
    <source>
        <dbReference type="EMBL" id="GGY77420.1"/>
    </source>
</evidence>
<feature type="domain" description="TonB-dependent receptor plug" evidence="7">
    <location>
        <begin position="68"/>
        <end position="178"/>
    </location>
</feature>
<comment type="caution">
    <text evidence="8">The sequence shown here is derived from an EMBL/GenBank/DDBJ whole genome shotgun (WGS) entry which is preliminary data.</text>
</comment>
<evidence type="ECO:0000259" key="6">
    <source>
        <dbReference type="Pfam" id="PF00593"/>
    </source>
</evidence>
<feature type="chain" id="PRO_5046301131" evidence="5">
    <location>
        <begin position="36"/>
        <end position="1097"/>
    </location>
</feature>
<evidence type="ECO:0000259" key="7">
    <source>
        <dbReference type="Pfam" id="PF07715"/>
    </source>
</evidence>
<dbReference type="EMBL" id="BMYZ01000002">
    <property type="protein sequence ID" value="GGY77420.1"/>
    <property type="molecule type" value="Genomic_DNA"/>
</dbReference>
<dbReference type="InterPro" id="IPR000531">
    <property type="entry name" value="Beta-barrel_TonB"/>
</dbReference>
<keyword evidence="8" id="KW-0675">Receptor</keyword>
<keyword evidence="2 4" id="KW-0472">Membrane</keyword>
<evidence type="ECO:0000256" key="5">
    <source>
        <dbReference type="SAM" id="SignalP"/>
    </source>
</evidence>
<keyword evidence="4" id="KW-0798">TonB box</keyword>
<reference evidence="9" key="1">
    <citation type="journal article" date="2019" name="Int. J. Syst. Evol. Microbiol.">
        <title>The Global Catalogue of Microorganisms (GCM) 10K type strain sequencing project: providing services to taxonomists for standard genome sequencing and annotation.</title>
        <authorList>
            <consortium name="The Broad Institute Genomics Platform"/>
            <consortium name="The Broad Institute Genome Sequencing Center for Infectious Disease"/>
            <person name="Wu L."/>
            <person name="Ma J."/>
        </authorList>
    </citation>
    <scope>NUCLEOTIDE SEQUENCE [LARGE SCALE GENOMIC DNA]</scope>
    <source>
        <strain evidence="9">KCTC 32239</strain>
    </source>
</reference>
<protein>
    <submittedName>
        <fullName evidence="8">TonB-dependent receptor</fullName>
    </submittedName>
</protein>
<name>A0ABQ3B7H7_9GAMM</name>
<dbReference type="Proteomes" id="UP000619761">
    <property type="component" value="Unassembled WGS sequence"/>
</dbReference>
<dbReference type="Gene3D" id="2.170.130.10">
    <property type="entry name" value="TonB-dependent receptor, plug domain"/>
    <property type="match status" value="1"/>
</dbReference>
<comment type="subcellular location">
    <subcellularLocation>
        <location evidence="1 4">Cell outer membrane</location>
    </subcellularLocation>
</comment>
<dbReference type="PANTHER" id="PTHR40980">
    <property type="entry name" value="PLUG DOMAIN-CONTAINING PROTEIN"/>
    <property type="match status" value="1"/>
</dbReference>
<keyword evidence="3" id="KW-0998">Cell outer membrane</keyword>
<dbReference type="PANTHER" id="PTHR40980:SF3">
    <property type="entry name" value="TONB-DEPENDENT RECEPTOR-LIKE BETA-BARREL DOMAIN-CONTAINING PROTEIN"/>
    <property type="match status" value="1"/>
</dbReference>
<evidence type="ECO:0000313" key="9">
    <source>
        <dbReference type="Proteomes" id="UP000619761"/>
    </source>
</evidence>